<dbReference type="Gene3D" id="3.40.50.300">
    <property type="entry name" value="P-loop containing nucleotide triphosphate hydrolases"/>
    <property type="match status" value="1"/>
</dbReference>
<evidence type="ECO:0000256" key="1">
    <source>
        <dbReference type="ARBA" id="ARBA00005417"/>
    </source>
</evidence>
<dbReference type="SUPFAM" id="SSF52540">
    <property type="entry name" value="P-loop containing nucleoside triphosphate hydrolases"/>
    <property type="match status" value="1"/>
</dbReference>
<dbReference type="PANTHER" id="PTHR43335:SF4">
    <property type="entry name" value="ABC TRANSPORTER, ATP-BINDING PROTEIN"/>
    <property type="match status" value="1"/>
</dbReference>
<accession>A0A6P1NXX5</accession>
<keyword evidence="7" id="KW-1185">Reference proteome</keyword>
<dbReference type="InterPro" id="IPR027417">
    <property type="entry name" value="P-loop_NTPase"/>
</dbReference>
<evidence type="ECO:0000256" key="4">
    <source>
        <dbReference type="ARBA" id="ARBA00022840"/>
    </source>
</evidence>
<sequence>MKEPLIHTQDLRYSYGNQEVLKGLNLEIPKGSIYGFLGPNGSGKTTTIRLLLGLLQPKKGSIHLFGQDLWQHRLPALQKVGALIEMPSLYRHLSGKDNLEVMRRQLGLEKSRIDHVLQVVRLSQEANRLVKHYSLGMCQRLGIALALLSDPELLILDEPTNGLDPSGIREMRELLKDLNQEHGKTIFLSSHLLSEIEKTVTHLSIIHQGKMAFEGAVQDLAHVASTATGVEVEVDNVFLAQEILQQNGYVTTVKEGHWVTIPVKDKHEVAALNHLLVGQGIAVSGLSYAQQNLEDLFLALTEKTPISVETTASPTLSLV</sequence>
<proteinExistence type="inferred from homology"/>
<evidence type="ECO:0000313" key="7">
    <source>
        <dbReference type="Proteomes" id="UP000464214"/>
    </source>
</evidence>
<evidence type="ECO:0000259" key="5">
    <source>
        <dbReference type="PROSITE" id="PS50893"/>
    </source>
</evidence>
<dbReference type="RefSeq" id="WP_160689034.1">
    <property type="nucleotide sequence ID" value="NZ_CP047897.1"/>
</dbReference>
<dbReference type="InterPro" id="IPR003593">
    <property type="entry name" value="AAA+_ATPase"/>
</dbReference>
<gene>
    <name evidence="6" type="ORF">GU926_03430</name>
</gene>
<evidence type="ECO:0000256" key="2">
    <source>
        <dbReference type="ARBA" id="ARBA00022448"/>
    </source>
</evidence>
<keyword evidence="3" id="KW-0547">Nucleotide-binding</keyword>
<dbReference type="PROSITE" id="PS00211">
    <property type="entry name" value="ABC_TRANSPORTER_1"/>
    <property type="match status" value="1"/>
</dbReference>
<dbReference type="InterPro" id="IPR017871">
    <property type="entry name" value="ABC_transporter-like_CS"/>
</dbReference>
<evidence type="ECO:0000256" key="3">
    <source>
        <dbReference type="ARBA" id="ARBA00022741"/>
    </source>
</evidence>
<keyword evidence="2" id="KW-0813">Transport</keyword>
<dbReference type="EMBL" id="CP047897">
    <property type="protein sequence ID" value="QHL86541.1"/>
    <property type="molecule type" value="Genomic_DNA"/>
</dbReference>
<dbReference type="Proteomes" id="UP000464214">
    <property type="component" value="Chromosome"/>
</dbReference>
<dbReference type="Pfam" id="PF00005">
    <property type="entry name" value="ABC_tran"/>
    <property type="match status" value="1"/>
</dbReference>
<name>A0A6P1NXX5_9BACT</name>
<organism evidence="6 7">
    <name type="scientific">Nibribacter ruber</name>
    <dbReference type="NCBI Taxonomy" id="2698458"/>
    <lineage>
        <taxon>Bacteria</taxon>
        <taxon>Pseudomonadati</taxon>
        <taxon>Bacteroidota</taxon>
        <taxon>Cytophagia</taxon>
        <taxon>Cytophagales</taxon>
        <taxon>Hymenobacteraceae</taxon>
        <taxon>Nibribacter</taxon>
    </lineage>
</organism>
<dbReference type="AlphaFoldDB" id="A0A6P1NXX5"/>
<dbReference type="SMART" id="SM00382">
    <property type="entry name" value="AAA"/>
    <property type="match status" value="1"/>
</dbReference>
<dbReference type="KEGG" id="nib:GU926_03430"/>
<protein>
    <submittedName>
        <fullName evidence="6">ATP-binding cassette domain-containing protein</fullName>
    </submittedName>
</protein>
<evidence type="ECO:0000313" key="6">
    <source>
        <dbReference type="EMBL" id="QHL86541.1"/>
    </source>
</evidence>
<comment type="similarity">
    <text evidence="1">Belongs to the ABC transporter superfamily.</text>
</comment>
<feature type="domain" description="ABC transporter" evidence="5">
    <location>
        <begin position="6"/>
        <end position="233"/>
    </location>
</feature>
<dbReference type="GO" id="GO:0005524">
    <property type="term" value="F:ATP binding"/>
    <property type="evidence" value="ECO:0007669"/>
    <property type="project" value="UniProtKB-KW"/>
</dbReference>
<dbReference type="PANTHER" id="PTHR43335">
    <property type="entry name" value="ABC TRANSPORTER, ATP-BINDING PROTEIN"/>
    <property type="match status" value="1"/>
</dbReference>
<keyword evidence="4 6" id="KW-0067">ATP-binding</keyword>
<dbReference type="PROSITE" id="PS50893">
    <property type="entry name" value="ABC_TRANSPORTER_2"/>
    <property type="match status" value="1"/>
</dbReference>
<dbReference type="GO" id="GO:0016887">
    <property type="term" value="F:ATP hydrolysis activity"/>
    <property type="evidence" value="ECO:0007669"/>
    <property type="project" value="InterPro"/>
</dbReference>
<dbReference type="InterPro" id="IPR003439">
    <property type="entry name" value="ABC_transporter-like_ATP-bd"/>
</dbReference>
<reference evidence="6 7" key="1">
    <citation type="submission" date="2020-01" db="EMBL/GenBank/DDBJ databases">
        <authorList>
            <person name="Kim M."/>
        </authorList>
    </citation>
    <scope>NUCLEOTIDE SEQUENCE [LARGE SCALE GENOMIC DNA]</scope>
    <source>
        <strain evidence="6 7">BT10</strain>
    </source>
</reference>